<dbReference type="PRINTS" id="PR00707">
    <property type="entry name" value="UBCTHYDRLASE"/>
</dbReference>
<sequence length="522" mass="59339">MEPNSEPAAIRRSGRARRPNTRYAELSSNDELNSSVSVKANQKRASLGSNHSAKQEETPNSEEKSKHKASPELGEQQTAIQPRRNAKRKAAPEIFDVPVNVLEASLGPWQENELTEWPSWTDVESDPVFFNRILRLLGIREAKIREVLSVDEESLLLLPEPLYGLVFLFQVMNEEEEDLEPDEEFGLWFANQTTNNACATVALFNIIMNAEDLALDANLSKFKEESRPLSPPLRGHLLSTSSWIRVAHNHFARRLDLLNAALALENKVEESKKKRAKTTARRKKNQEIEDAYHFVAYVPNHRDRSVWELDGLKFNPRYVGKFEEGAHWTSIVQPVIQEKMMEYEDSQLAFSLLALCGDRLASLRRQLALNIHYTKLLNDAFGKESAWFKEDDGSSSCKDHISNFSDKSKLDEFQLSADEVQLIIKGSSDGLRLQDKIQVGGMEMAEALLFRTELRQKQEQLRSGYYTEVASGPEGDEDGDSQDEDPGRRKDHTPAIHEWVTKLAERGMLKELHEQVKARNGS</sequence>
<feature type="compositionally biased region" description="Basic and acidic residues" evidence="10">
    <location>
        <begin position="53"/>
        <end position="65"/>
    </location>
</feature>
<evidence type="ECO:0000256" key="4">
    <source>
        <dbReference type="ARBA" id="ARBA00022786"/>
    </source>
</evidence>
<feature type="compositionally biased region" description="Basic and acidic residues" evidence="10">
    <location>
        <begin position="485"/>
        <end position="496"/>
    </location>
</feature>
<dbReference type="Pfam" id="PF01088">
    <property type="entry name" value="Peptidase_C12"/>
    <property type="match status" value="1"/>
</dbReference>
<evidence type="ECO:0000256" key="6">
    <source>
        <dbReference type="ARBA" id="ARBA00022807"/>
    </source>
</evidence>
<evidence type="ECO:0000313" key="12">
    <source>
        <dbReference type="EMBL" id="KAA8629232.1"/>
    </source>
</evidence>
<keyword evidence="6 7" id="KW-0788">Thiol protease</keyword>
<keyword evidence="5 7" id="KW-0378">Hydrolase</keyword>
<dbReference type="EMBL" id="NMPR01000144">
    <property type="protein sequence ID" value="KAA8629232.1"/>
    <property type="molecule type" value="Genomic_DNA"/>
</dbReference>
<feature type="site" description="Important for enzyme activity" evidence="7">
    <location>
        <position position="310"/>
    </location>
</feature>
<dbReference type="PROSITE" id="PS52048">
    <property type="entry name" value="UCH_DOMAIN"/>
    <property type="match status" value="1"/>
</dbReference>
<keyword evidence="9" id="KW-0175">Coiled coil</keyword>
<dbReference type="VEuPathDB" id="FungiDB:SMAC_03502"/>
<evidence type="ECO:0000256" key="9">
    <source>
        <dbReference type="SAM" id="Coils"/>
    </source>
</evidence>
<evidence type="ECO:0000313" key="13">
    <source>
        <dbReference type="Proteomes" id="UP000433876"/>
    </source>
</evidence>
<feature type="active site" description="Nucleophile" evidence="7">
    <location>
        <position position="198"/>
    </location>
</feature>
<evidence type="ECO:0000256" key="7">
    <source>
        <dbReference type="PROSITE-ProRule" id="PRU01393"/>
    </source>
</evidence>
<dbReference type="GO" id="GO:0016579">
    <property type="term" value="P:protein deubiquitination"/>
    <property type="evidence" value="ECO:0007669"/>
    <property type="project" value="TreeGrafter"/>
</dbReference>
<evidence type="ECO:0000256" key="8">
    <source>
        <dbReference type="RuleBase" id="RU361215"/>
    </source>
</evidence>
<evidence type="ECO:0000256" key="3">
    <source>
        <dbReference type="ARBA" id="ARBA00022670"/>
    </source>
</evidence>
<organism evidence="12 13">
    <name type="scientific">Sordaria macrospora</name>
    <dbReference type="NCBI Taxonomy" id="5147"/>
    <lineage>
        <taxon>Eukaryota</taxon>
        <taxon>Fungi</taxon>
        <taxon>Dikarya</taxon>
        <taxon>Ascomycota</taxon>
        <taxon>Pezizomycotina</taxon>
        <taxon>Sordariomycetes</taxon>
        <taxon>Sordariomycetidae</taxon>
        <taxon>Sordariales</taxon>
        <taxon>Sordariaceae</taxon>
        <taxon>Sordaria</taxon>
    </lineage>
</organism>
<feature type="coiled-coil region" evidence="9">
    <location>
        <begin position="254"/>
        <end position="281"/>
    </location>
</feature>
<dbReference type="GO" id="GO:0005737">
    <property type="term" value="C:cytoplasm"/>
    <property type="evidence" value="ECO:0007669"/>
    <property type="project" value="TreeGrafter"/>
</dbReference>
<proteinExistence type="inferred from homology"/>
<protein>
    <recommendedName>
        <fullName evidence="8">Ubiquitin carboxyl-terminal hydrolase</fullName>
        <ecNumber evidence="8">3.4.19.12</ecNumber>
    </recommendedName>
</protein>
<dbReference type="GO" id="GO:0006511">
    <property type="term" value="P:ubiquitin-dependent protein catabolic process"/>
    <property type="evidence" value="ECO:0007669"/>
    <property type="project" value="UniProtKB-UniRule"/>
</dbReference>
<dbReference type="Gene3D" id="3.40.532.10">
    <property type="entry name" value="Peptidase C12, ubiquitin carboxyl-terminal hydrolase"/>
    <property type="match status" value="1"/>
</dbReference>
<comment type="similarity">
    <text evidence="2 7 8">Belongs to the peptidase C12 family.</text>
</comment>
<feature type="region of interest" description="Disordered" evidence="10">
    <location>
        <begin position="467"/>
        <end position="496"/>
    </location>
</feature>
<feature type="compositionally biased region" description="Polar residues" evidence="10">
    <location>
        <begin position="26"/>
        <end position="52"/>
    </location>
</feature>
<dbReference type="Proteomes" id="UP000433876">
    <property type="component" value="Unassembled WGS sequence"/>
</dbReference>
<evidence type="ECO:0000256" key="10">
    <source>
        <dbReference type="SAM" id="MobiDB-lite"/>
    </source>
</evidence>
<dbReference type="PROSITE" id="PS52049">
    <property type="entry name" value="ULD"/>
    <property type="match status" value="1"/>
</dbReference>
<feature type="region of interest" description="Disordered" evidence="10">
    <location>
        <begin position="1"/>
        <end position="89"/>
    </location>
</feature>
<dbReference type="InterPro" id="IPR038765">
    <property type="entry name" value="Papain-like_cys_pep_sf"/>
</dbReference>
<feature type="compositionally biased region" description="Acidic residues" evidence="10">
    <location>
        <begin position="474"/>
        <end position="484"/>
    </location>
</feature>
<comment type="caution">
    <text evidence="12">The sequence shown here is derived from an EMBL/GenBank/DDBJ whole genome shotgun (WGS) entry which is preliminary data.</text>
</comment>
<dbReference type="VEuPathDB" id="FungiDB:SMAC_03503"/>
<accession>A0A8S8ZLP3</accession>
<dbReference type="AlphaFoldDB" id="A0A8S8ZLP3"/>
<dbReference type="FunFam" id="3.40.532.10:FF:000010">
    <property type="entry name" value="Ubiquitin carboxyl-terminal hydrolase"/>
    <property type="match status" value="1"/>
</dbReference>
<gene>
    <name evidence="12" type="ORF">SMACR_03503</name>
</gene>
<name>A0A8S8ZLP3_SORMA</name>
<evidence type="ECO:0000259" key="11">
    <source>
        <dbReference type="PROSITE" id="PS52048"/>
    </source>
</evidence>
<dbReference type="EC" id="3.4.19.12" evidence="8"/>
<feature type="site" description="Transition state stabilizer" evidence="7">
    <location>
        <position position="192"/>
    </location>
</feature>
<dbReference type="PANTHER" id="PTHR10589">
    <property type="entry name" value="UBIQUITIN CARBOXYL-TERMINAL HYDROLASE"/>
    <property type="match status" value="1"/>
</dbReference>
<feature type="active site" description="Proton donor" evidence="7">
    <location>
        <position position="293"/>
    </location>
</feature>
<evidence type="ECO:0000256" key="1">
    <source>
        <dbReference type="ARBA" id="ARBA00000707"/>
    </source>
</evidence>
<dbReference type="InterPro" id="IPR036959">
    <property type="entry name" value="Peptidase_C12_UCH_sf"/>
</dbReference>
<dbReference type="GO" id="GO:0004843">
    <property type="term" value="F:cysteine-type deubiquitinase activity"/>
    <property type="evidence" value="ECO:0007669"/>
    <property type="project" value="UniProtKB-UniRule"/>
</dbReference>
<evidence type="ECO:0000256" key="2">
    <source>
        <dbReference type="ARBA" id="ARBA00009326"/>
    </source>
</evidence>
<dbReference type="PANTHER" id="PTHR10589:SF16">
    <property type="entry name" value="UBIQUITIN CARBOXYL-TERMINAL HYDROLASE ISOZYME L5"/>
    <property type="match status" value="1"/>
</dbReference>
<dbReference type="SUPFAM" id="SSF54001">
    <property type="entry name" value="Cysteine proteinases"/>
    <property type="match status" value="1"/>
</dbReference>
<feature type="domain" description="UCH catalytic" evidence="11">
    <location>
        <begin position="119"/>
        <end position="357"/>
    </location>
</feature>
<comment type="catalytic activity">
    <reaction evidence="1 7 8">
        <text>Thiol-dependent hydrolysis of ester, thioester, amide, peptide and isopeptide bonds formed by the C-terminal Gly of ubiquitin (a 76-residue protein attached to proteins as an intracellular targeting signal).</text>
        <dbReference type="EC" id="3.4.19.12"/>
    </reaction>
</comment>
<evidence type="ECO:0000256" key="5">
    <source>
        <dbReference type="ARBA" id="ARBA00022801"/>
    </source>
</evidence>
<dbReference type="InterPro" id="IPR001578">
    <property type="entry name" value="Peptidase_C12_UCH"/>
</dbReference>
<keyword evidence="4 7" id="KW-0833">Ubl conjugation pathway</keyword>
<keyword evidence="3 7" id="KW-0645">Protease</keyword>
<reference evidence="12 13" key="1">
    <citation type="submission" date="2017-07" db="EMBL/GenBank/DDBJ databases">
        <title>Genome sequence of the Sordaria macrospora wild type strain R19027.</title>
        <authorList>
            <person name="Nowrousian M."/>
            <person name="Teichert I."/>
            <person name="Kueck U."/>
        </authorList>
    </citation>
    <scope>NUCLEOTIDE SEQUENCE [LARGE SCALE GENOMIC DNA]</scope>
    <source>
        <strain evidence="12 13">R19027</strain>
        <tissue evidence="12">Mycelium</tissue>
    </source>
</reference>